<reference evidence="1 2" key="1">
    <citation type="submission" date="2017-05" db="EMBL/GenBank/DDBJ databases">
        <authorList>
            <person name="Song R."/>
            <person name="Chenine A.L."/>
            <person name="Ruprecht R.M."/>
        </authorList>
    </citation>
    <scope>NUCLEOTIDE SEQUENCE [LARGE SCALE GENOMIC DNA]</scope>
    <source>
        <strain evidence="1 2">CECT 8489</strain>
    </source>
</reference>
<protein>
    <recommendedName>
        <fullName evidence="3">DUF4157 domain-containing protein</fullName>
    </recommendedName>
</protein>
<accession>A0A238J1S9</accession>
<sequence>MVTSRVLIAVFCVIAACGRPLTQSETDFAQSLFGPTLDTGKVRVLSLPYWAKDADEARVMRGTERACVRTPQPRGAQPPQAFALGNSMHFSERLQAREMTLFWPKALRFPQGLVFAHELTHVWQWQNRSWTEYSPFRAAAESIALPDPYFSATGEAPEFFAFGFEQQAAIVEDYVCFTVANPTHPRRAVLRDLLAPVFPVEAFEASIDRAGLLPEG</sequence>
<dbReference type="EMBL" id="FXXQ01000007">
    <property type="protein sequence ID" value="SMX24162.1"/>
    <property type="molecule type" value="Genomic_DNA"/>
</dbReference>
<keyword evidence="2" id="KW-1185">Reference proteome</keyword>
<evidence type="ECO:0000313" key="2">
    <source>
        <dbReference type="Proteomes" id="UP000201838"/>
    </source>
</evidence>
<proteinExistence type="predicted"/>
<evidence type="ECO:0008006" key="3">
    <source>
        <dbReference type="Google" id="ProtNLM"/>
    </source>
</evidence>
<dbReference type="AlphaFoldDB" id="A0A238J1S9"/>
<evidence type="ECO:0000313" key="1">
    <source>
        <dbReference type="EMBL" id="SMX24162.1"/>
    </source>
</evidence>
<name>A0A238J1S9_9RHOB</name>
<dbReference type="PROSITE" id="PS51257">
    <property type="entry name" value="PROKAR_LIPOPROTEIN"/>
    <property type="match status" value="1"/>
</dbReference>
<gene>
    <name evidence="1" type="ORF">BOA8489_02285</name>
</gene>
<dbReference type="RefSeq" id="WP_093974124.1">
    <property type="nucleotide sequence ID" value="NZ_FXXQ01000007.1"/>
</dbReference>
<organism evidence="1 2">
    <name type="scientific">Boseongicola aestuarii</name>
    <dbReference type="NCBI Taxonomy" id="1470561"/>
    <lineage>
        <taxon>Bacteria</taxon>
        <taxon>Pseudomonadati</taxon>
        <taxon>Pseudomonadota</taxon>
        <taxon>Alphaproteobacteria</taxon>
        <taxon>Rhodobacterales</taxon>
        <taxon>Paracoccaceae</taxon>
        <taxon>Boseongicola</taxon>
    </lineage>
</organism>
<dbReference type="Proteomes" id="UP000201838">
    <property type="component" value="Unassembled WGS sequence"/>
</dbReference>
<dbReference type="OrthoDB" id="8686772at2"/>